<sequence length="87" mass="9699">MSELTNKPVSEVVGDSESSLIFVVYPQALATMDYSNVWSMIFFLMLITLGIDSTFSGIEALITGFCDEYPRILARKREIFVGVVILV</sequence>
<evidence type="ECO:0000256" key="5">
    <source>
        <dbReference type="ARBA" id="ARBA00022989"/>
    </source>
</evidence>
<keyword evidence="2" id="KW-0813">Transport</keyword>
<evidence type="ECO:0000313" key="9">
    <source>
        <dbReference type="Proteomes" id="UP000887540"/>
    </source>
</evidence>
<feature type="transmembrane region" description="Helical" evidence="8">
    <location>
        <begin position="41"/>
        <end position="66"/>
    </location>
</feature>
<reference evidence="10" key="1">
    <citation type="submission" date="2022-11" db="UniProtKB">
        <authorList>
            <consortium name="WormBaseParasite"/>
        </authorList>
    </citation>
    <scope>IDENTIFICATION</scope>
</reference>
<keyword evidence="4" id="KW-0769">Symport</keyword>
<dbReference type="InterPro" id="IPR000175">
    <property type="entry name" value="Na/ntran_symport"/>
</dbReference>
<keyword evidence="6 8" id="KW-0472">Membrane</keyword>
<evidence type="ECO:0000256" key="1">
    <source>
        <dbReference type="ARBA" id="ARBA00004141"/>
    </source>
</evidence>
<dbReference type="PANTHER" id="PTHR11616">
    <property type="entry name" value="SODIUM/CHLORIDE DEPENDENT TRANSPORTER"/>
    <property type="match status" value="1"/>
</dbReference>
<dbReference type="GO" id="GO:0051378">
    <property type="term" value="F:serotonin binding"/>
    <property type="evidence" value="ECO:0007669"/>
    <property type="project" value="TreeGrafter"/>
</dbReference>
<keyword evidence="7" id="KW-0479">Metal-binding</keyword>
<dbReference type="PROSITE" id="PS50267">
    <property type="entry name" value="NA_NEUROTRAN_SYMP_3"/>
    <property type="match status" value="1"/>
</dbReference>
<keyword evidence="9" id="KW-1185">Reference proteome</keyword>
<evidence type="ECO:0000256" key="2">
    <source>
        <dbReference type="ARBA" id="ARBA00022448"/>
    </source>
</evidence>
<dbReference type="GO" id="GO:0005886">
    <property type="term" value="C:plasma membrane"/>
    <property type="evidence" value="ECO:0007669"/>
    <property type="project" value="TreeGrafter"/>
</dbReference>
<organism evidence="9 10">
    <name type="scientific">Acrobeloides nanus</name>
    <dbReference type="NCBI Taxonomy" id="290746"/>
    <lineage>
        <taxon>Eukaryota</taxon>
        <taxon>Metazoa</taxon>
        <taxon>Ecdysozoa</taxon>
        <taxon>Nematoda</taxon>
        <taxon>Chromadorea</taxon>
        <taxon>Rhabditida</taxon>
        <taxon>Tylenchina</taxon>
        <taxon>Cephalobomorpha</taxon>
        <taxon>Cephaloboidea</taxon>
        <taxon>Cephalobidae</taxon>
        <taxon>Acrobeloides</taxon>
    </lineage>
</organism>
<dbReference type="Proteomes" id="UP000887540">
    <property type="component" value="Unplaced"/>
</dbReference>
<dbReference type="SUPFAM" id="SSF161070">
    <property type="entry name" value="SNF-like"/>
    <property type="match status" value="1"/>
</dbReference>
<dbReference type="WBParaSite" id="ACRNAN_scaffold21483.g18715.t1">
    <property type="protein sequence ID" value="ACRNAN_scaffold21483.g18715.t1"/>
    <property type="gene ID" value="ACRNAN_scaffold21483.g18715"/>
</dbReference>
<feature type="binding site" evidence="7">
    <location>
        <position position="52"/>
    </location>
    <ligand>
        <name>Na(+)</name>
        <dbReference type="ChEBI" id="CHEBI:29101"/>
        <label>1</label>
    </ligand>
</feature>
<feature type="binding site" evidence="7">
    <location>
        <position position="49"/>
    </location>
    <ligand>
        <name>Na(+)</name>
        <dbReference type="ChEBI" id="CHEBI:29101"/>
        <label>2</label>
    </ligand>
</feature>
<dbReference type="InterPro" id="IPR037272">
    <property type="entry name" value="SNS_sf"/>
</dbReference>
<dbReference type="GO" id="GO:0006865">
    <property type="term" value="P:amino acid transport"/>
    <property type="evidence" value="ECO:0007669"/>
    <property type="project" value="TreeGrafter"/>
</dbReference>
<keyword evidence="3 8" id="KW-0812">Transmembrane</keyword>
<protein>
    <submittedName>
        <fullName evidence="10">Uncharacterized protein</fullName>
    </submittedName>
</protein>
<feature type="binding site" evidence="7">
    <location>
        <position position="53"/>
    </location>
    <ligand>
        <name>Na(+)</name>
        <dbReference type="ChEBI" id="CHEBI:29101"/>
        <label>1</label>
    </ligand>
</feature>
<dbReference type="Pfam" id="PF00209">
    <property type="entry name" value="SNF"/>
    <property type="match status" value="1"/>
</dbReference>
<evidence type="ECO:0000256" key="8">
    <source>
        <dbReference type="SAM" id="Phobius"/>
    </source>
</evidence>
<dbReference type="GO" id="GO:0005335">
    <property type="term" value="F:serotonin:sodium:chloride symporter activity"/>
    <property type="evidence" value="ECO:0007669"/>
    <property type="project" value="TreeGrafter"/>
</dbReference>
<comment type="subcellular location">
    <subcellularLocation>
        <location evidence="1">Membrane</location>
        <topology evidence="1">Multi-pass membrane protein</topology>
    </subcellularLocation>
</comment>
<evidence type="ECO:0000256" key="3">
    <source>
        <dbReference type="ARBA" id="ARBA00022692"/>
    </source>
</evidence>
<keyword evidence="5 8" id="KW-1133">Transmembrane helix</keyword>
<evidence type="ECO:0000256" key="7">
    <source>
        <dbReference type="PIRSR" id="PIRSR600175-1"/>
    </source>
</evidence>
<evidence type="ECO:0000313" key="10">
    <source>
        <dbReference type="WBParaSite" id="ACRNAN_scaffold21483.g18715.t1"/>
    </source>
</evidence>
<dbReference type="GO" id="GO:0046872">
    <property type="term" value="F:metal ion binding"/>
    <property type="evidence" value="ECO:0007669"/>
    <property type="project" value="UniProtKB-KW"/>
</dbReference>
<dbReference type="GO" id="GO:0043005">
    <property type="term" value="C:neuron projection"/>
    <property type="evidence" value="ECO:0007669"/>
    <property type="project" value="TreeGrafter"/>
</dbReference>
<dbReference type="PANTHER" id="PTHR11616:SF279">
    <property type="entry name" value="SODIUM-DEPENDENT SEROTONIN TRANSPORTER"/>
    <property type="match status" value="1"/>
</dbReference>
<name>A0A914DAQ7_9BILA</name>
<evidence type="ECO:0000256" key="6">
    <source>
        <dbReference type="ARBA" id="ARBA00023136"/>
    </source>
</evidence>
<accession>A0A914DAQ7</accession>
<keyword evidence="7" id="KW-0915">Sodium</keyword>
<dbReference type="AlphaFoldDB" id="A0A914DAQ7"/>
<proteinExistence type="predicted"/>
<dbReference type="GO" id="GO:0098793">
    <property type="term" value="C:presynapse"/>
    <property type="evidence" value="ECO:0007669"/>
    <property type="project" value="GOC"/>
</dbReference>
<evidence type="ECO:0000256" key="4">
    <source>
        <dbReference type="ARBA" id="ARBA00022847"/>
    </source>
</evidence>